<dbReference type="Pfam" id="PF06912">
    <property type="entry name" value="DUF1275"/>
    <property type="match status" value="1"/>
</dbReference>
<keyword evidence="3" id="KW-1185">Reference proteome</keyword>
<organism evidence="2 3">
    <name type="scientific">Lysobacter auxotrophicus</name>
    <dbReference type="NCBI Taxonomy" id="2992573"/>
    <lineage>
        <taxon>Bacteria</taxon>
        <taxon>Pseudomonadati</taxon>
        <taxon>Pseudomonadota</taxon>
        <taxon>Gammaproteobacteria</taxon>
        <taxon>Lysobacterales</taxon>
        <taxon>Lysobacteraceae</taxon>
        <taxon>Lysobacter</taxon>
    </lineage>
</organism>
<feature type="transmembrane region" description="Helical" evidence="1">
    <location>
        <begin position="91"/>
        <end position="108"/>
    </location>
</feature>
<keyword evidence="1" id="KW-0812">Transmembrane</keyword>
<name>A0ABM8DBZ5_9GAMM</name>
<dbReference type="PANTHER" id="PTHR37314:SF4">
    <property type="entry name" value="UPF0700 TRANSMEMBRANE PROTEIN YOAK"/>
    <property type="match status" value="1"/>
</dbReference>
<feature type="transmembrane region" description="Helical" evidence="1">
    <location>
        <begin position="60"/>
        <end position="79"/>
    </location>
</feature>
<dbReference type="PANTHER" id="PTHR37314">
    <property type="entry name" value="SLR0142 PROTEIN"/>
    <property type="match status" value="1"/>
</dbReference>
<reference evidence="2 3" key="1">
    <citation type="journal article" date="2023" name="Int. J. Syst. Evol. Microbiol.">
        <title>Physiological and genomic analyses of cobalamin (vitamin B12)-auxotrophy of Lysobacter auxotrophicus sp. nov., a methionine-auxotrophic chitinolytic bacterium isolated from chitin-treated soil.</title>
        <authorList>
            <person name="Saito A."/>
            <person name="Dohra H."/>
            <person name="Hamada M."/>
            <person name="Moriuchi R."/>
            <person name="Kotsuchibashi Y."/>
            <person name="Mori K."/>
        </authorList>
    </citation>
    <scope>NUCLEOTIDE SEQUENCE [LARGE SCALE GENOMIC DNA]</scope>
    <source>
        <strain evidence="2 3">5-21a</strain>
    </source>
</reference>
<proteinExistence type="predicted"/>
<accession>A0ABM8DBZ5</accession>
<protein>
    <submittedName>
        <fullName evidence="2">DUF1275 domain-containing protein</fullName>
    </submittedName>
</protein>
<dbReference type="RefSeq" id="WP_281781509.1">
    <property type="nucleotide sequence ID" value="NZ_AP027041.1"/>
</dbReference>
<evidence type="ECO:0000256" key="1">
    <source>
        <dbReference type="SAM" id="Phobius"/>
    </source>
</evidence>
<feature type="transmembrane region" description="Helical" evidence="1">
    <location>
        <begin position="7"/>
        <end position="31"/>
    </location>
</feature>
<dbReference type="Proteomes" id="UP001317822">
    <property type="component" value="Chromosome"/>
</dbReference>
<feature type="transmembrane region" description="Helical" evidence="1">
    <location>
        <begin position="195"/>
        <end position="214"/>
    </location>
</feature>
<dbReference type="InterPro" id="IPR010699">
    <property type="entry name" value="DUF1275"/>
</dbReference>
<evidence type="ECO:0000313" key="2">
    <source>
        <dbReference type="EMBL" id="BDU16095.1"/>
    </source>
</evidence>
<keyword evidence="1" id="KW-0472">Membrane</keyword>
<gene>
    <name evidence="2" type="ORF">LA521A_12960</name>
</gene>
<dbReference type="EMBL" id="AP027041">
    <property type="protein sequence ID" value="BDU16095.1"/>
    <property type="molecule type" value="Genomic_DNA"/>
</dbReference>
<keyword evidence="1" id="KW-1133">Transmembrane helix</keyword>
<feature type="transmembrane region" description="Helical" evidence="1">
    <location>
        <begin position="114"/>
        <end position="138"/>
    </location>
</feature>
<feature type="transmembrane region" description="Helical" evidence="1">
    <location>
        <begin position="168"/>
        <end position="189"/>
    </location>
</feature>
<sequence length="226" mass="23572">MITRLPTWVWLGAASLAMVAGMVNVVGYLGFEHQAITHLTGTTSLLGASLAHGDLRASTHLLLIVFAFVGGAVLSGAIIQDSTLRLGRRYGVALAIEAGLLVAAVPLFERQQIAGAALAAMACGLQNAMTATYSGALVRTSHLTGMFTDLGVFLGHRLRGVPAEPRRLWLCLAIIGGFLLGGIVGALLFPHLSYRTLYVPAALTGTAGLAYVAYRLHRGPAGTLSP</sequence>
<evidence type="ECO:0000313" key="3">
    <source>
        <dbReference type="Proteomes" id="UP001317822"/>
    </source>
</evidence>